<reference evidence="2 3" key="1">
    <citation type="submission" date="2018-06" db="EMBL/GenBank/DDBJ databases">
        <authorList>
            <consortium name="Pathogen Informatics"/>
            <person name="Doyle S."/>
        </authorList>
    </citation>
    <scope>NUCLEOTIDE SEQUENCE [LARGE SCALE GENOMIC DNA]</scope>
    <source>
        <strain evidence="2 3">NCTC1934</strain>
    </source>
</reference>
<proteinExistence type="predicted"/>
<sequence length="36" mass="3956">MSNAHPGTDGPRTDPITPEPDRPIDRSRAVPWVGFL</sequence>
<dbReference type="STRING" id="1406858.GCA_000710895_04613"/>
<name>A0A379JJ62_9NOCA</name>
<keyword evidence="3" id="KW-1185">Reference proteome</keyword>
<protein>
    <submittedName>
        <fullName evidence="2">Uncharacterized protein</fullName>
    </submittedName>
</protein>
<evidence type="ECO:0000256" key="1">
    <source>
        <dbReference type="SAM" id="MobiDB-lite"/>
    </source>
</evidence>
<accession>A0A379JJ62</accession>
<dbReference type="AlphaFoldDB" id="A0A379JJ62"/>
<dbReference type="Proteomes" id="UP000255467">
    <property type="component" value="Unassembled WGS sequence"/>
</dbReference>
<gene>
    <name evidence="2" type="ORF">NCTC1934_05948</name>
</gene>
<feature type="region of interest" description="Disordered" evidence="1">
    <location>
        <begin position="1"/>
        <end position="36"/>
    </location>
</feature>
<evidence type="ECO:0000313" key="2">
    <source>
        <dbReference type="EMBL" id="SUD48612.1"/>
    </source>
</evidence>
<evidence type="ECO:0000313" key="3">
    <source>
        <dbReference type="Proteomes" id="UP000255467"/>
    </source>
</evidence>
<organism evidence="2 3">
    <name type="scientific">Nocardia otitidiscaviarum</name>
    <dbReference type="NCBI Taxonomy" id="1823"/>
    <lineage>
        <taxon>Bacteria</taxon>
        <taxon>Bacillati</taxon>
        <taxon>Actinomycetota</taxon>
        <taxon>Actinomycetes</taxon>
        <taxon>Mycobacteriales</taxon>
        <taxon>Nocardiaceae</taxon>
        <taxon>Nocardia</taxon>
    </lineage>
</organism>
<feature type="compositionally biased region" description="Basic and acidic residues" evidence="1">
    <location>
        <begin position="19"/>
        <end position="28"/>
    </location>
</feature>
<dbReference type="EMBL" id="UGRY01000005">
    <property type="protein sequence ID" value="SUD48612.1"/>
    <property type="molecule type" value="Genomic_DNA"/>
</dbReference>